<feature type="domain" description="Response regulatory" evidence="2">
    <location>
        <begin position="2"/>
        <end position="118"/>
    </location>
</feature>
<evidence type="ECO:0000259" key="2">
    <source>
        <dbReference type="PROSITE" id="PS50110"/>
    </source>
</evidence>
<reference evidence="3 4" key="1">
    <citation type="submission" date="2019-01" db="EMBL/GenBank/DDBJ databases">
        <title>Ktedonosporobacter rubrisoli SCAWS-G2.</title>
        <authorList>
            <person name="Huang Y."/>
            <person name="Yan B."/>
        </authorList>
    </citation>
    <scope>NUCLEOTIDE SEQUENCE [LARGE SCALE GENOMIC DNA]</scope>
    <source>
        <strain evidence="3 4">SCAWS-G2</strain>
    </source>
</reference>
<sequence length="125" mass="14288">MRIAVWDTEYAVQVMIETALELEGNCVFLSADGKSFLDIVQLTQPEVAVVDVLPEYYGKYREIEIIRQALSLNPTLQLIALSTDKAAICRVNVLFPSVRCIMKPFSLFNFRRSLHEMVRIPEAEH</sequence>
<dbReference type="InterPro" id="IPR011006">
    <property type="entry name" value="CheY-like_superfamily"/>
</dbReference>
<dbReference type="RefSeq" id="WP_129886777.1">
    <property type="nucleotide sequence ID" value="NZ_CP035758.1"/>
</dbReference>
<dbReference type="KEGG" id="kbs:EPA93_09235"/>
<accession>A0A4P6JME5</accession>
<dbReference type="InterPro" id="IPR001789">
    <property type="entry name" value="Sig_transdc_resp-reg_receiver"/>
</dbReference>
<dbReference type="GO" id="GO:0000160">
    <property type="term" value="P:phosphorelay signal transduction system"/>
    <property type="evidence" value="ECO:0007669"/>
    <property type="project" value="InterPro"/>
</dbReference>
<gene>
    <name evidence="3" type="ORF">EPA93_09235</name>
</gene>
<dbReference type="Proteomes" id="UP000290365">
    <property type="component" value="Chromosome"/>
</dbReference>
<organism evidence="3 4">
    <name type="scientific">Ktedonosporobacter rubrisoli</name>
    <dbReference type="NCBI Taxonomy" id="2509675"/>
    <lineage>
        <taxon>Bacteria</taxon>
        <taxon>Bacillati</taxon>
        <taxon>Chloroflexota</taxon>
        <taxon>Ktedonobacteria</taxon>
        <taxon>Ktedonobacterales</taxon>
        <taxon>Ktedonosporobacteraceae</taxon>
        <taxon>Ktedonosporobacter</taxon>
    </lineage>
</organism>
<evidence type="ECO:0000313" key="4">
    <source>
        <dbReference type="Proteomes" id="UP000290365"/>
    </source>
</evidence>
<evidence type="ECO:0000256" key="1">
    <source>
        <dbReference type="PROSITE-ProRule" id="PRU00169"/>
    </source>
</evidence>
<evidence type="ECO:0000313" key="3">
    <source>
        <dbReference type="EMBL" id="QBD76182.1"/>
    </source>
</evidence>
<dbReference type="AlphaFoldDB" id="A0A4P6JME5"/>
<name>A0A4P6JME5_KTERU</name>
<keyword evidence="4" id="KW-1185">Reference proteome</keyword>
<dbReference type="PROSITE" id="PS50110">
    <property type="entry name" value="RESPONSE_REGULATORY"/>
    <property type="match status" value="1"/>
</dbReference>
<dbReference type="Gene3D" id="3.40.50.2300">
    <property type="match status" value="1"/>
</dbReference>
<dbReference type="SUPFAM" id="SSF52172">
    <property type="entry name" value="CheY-like"/>
    <property type="match status" value="1"/>
</dbReference>
<dbReference type="EMBL" id="CP035758">
    <property type="protein sequence ID" value="QBD76182.1"/>
    <property type="molecule type" value="Genomic_DNA"/>
</dbReference>
<feature type="modified residue" description="4-aspartylphosphate" evidence="1">
    <location>
        <position position="51"/>
    </location>
</feature>
<protein>
    <recommendedName>
        <fullName evidence="2">Response regulatory domain-containing protein</fullName>
    </recommendedName>
</protein>
<keyword evidence="1" id="KW-0597">Phosphoprotein</keyword>
<proteinExistence type="predicted"/>